<accession>A0A918AGT1</accession>
<gene>
    <name evidence="2" type="ORF">GCM10012278_83070</name>
</gene>
<dbReference type="EMBL" id="BMNK01000022">
    <property type="protein sequence ID" value="GGP16994.1"/>
    <property type="molecule type" value="Genomic_DNA"/>
</dbReference>
<protein>
    <recommendedName>
        <fullName evidence="4">CU044_5270 family protein</fullName>
    </recommendedName>
</protein>
<feature type="chain" id="PRO_5037506271" description="CU044_5270 family protein" evidence="1">
    <location>
        <begin position="33"/>
        <end position="291"/>
    </location>
</feature>
<evidence type="ECO:0008006" key="4">
    <source>
        <dbReference type="Google" id="ProtNLM"/>
    </source>
</evidence>
<keyword evidence="3" id="KW-1185">Reference proteome</keyword>
<dbReference type="Proteomes" id="UP000660745">
    <property type="component" value="Unassembled WGS sequence"/>
</dbReference>
<sequence>MTFVTAPAWRLITLGVALAVGATALSAPAAVAATPPEGAYWHTRTMSTSTHPWRFGSKARPYSLVQRDITERWSAPDGRAWFGYRELATLPGTAADKKAWQRDGSPSTWSESIDGKTVKLSAHPAKGRVGPRPNEPSRFWFAQQWLTYDEVQRLPSDPGRLKDWLTKAGQVSRENDIPGWLRYTLPELLHDVPAPKEVRAAAYQALLTLPGIRAGGDAKDALGRSGAAVLIDTGQKHSAKIRLIVDTGRMVLLSRDQTARLDGKILRGKTNEETLVEVGWTNSQPAVPALP</sequence>
<evidence type="ECO:0000313" key="3">
    <source>
        <dbReference type="Proteomes" id="UP000660745"/>
    </source>
</evidence>
<name>A0A918AGT1_9ACTN</name>
<feature type="signal peptide" evidence="1">
    <location>
        <begin position="1"/>
        <end position="32"/>
    </location>
</feature>
<proteinExistence type="predicted"/>
<dbReference type="AlphaFoldDB" id="A0A918AGT1"/>
<dbReference type="RefSeq" id="WP_189144264.1">
    <property type="nucleotide sequence ID" value="NZ_BMNK01000022.1"/>
</dbReference>
<reference evidence="2" key="1">
    <citation type="journal article" date="2014" name="Int. J. Syst. Evol. Microbiol.">
        <title>Complete genome sequence of Corynebacterium casei LMG S-19264T (=DSM 44701T), isolated from a smear-ripened cheese.</title>
        <authorList>
            <consortium name="US DOE Joint Genome Institute (JGI-PGF)"/>
            <person name="Walter F."/>
            <person name="Albersmeier A."/>
            <person name="Kalinowski J."/>
            <person name="Ruckert C."/>
        </authorList>
    </citation>
    <scope>NUCLEOTIDE SEQUENCE</scope>
    <source>
        <strain evidence="2">CGMCC 4.7430</strain>
    </source>
</reference>
<evidence type="ECO:0000256" key="1">
    <source>
        <dbReference type="SAM" id="SignalP"/>
    </source>
</evidence>
<keyword evidence="1" id="KW-0732">Signal</keyword>
<comment type="caution">
    <text evidence="2">The sequence shown here is derived from an EMBL/GenBank/DDBJ whole genome shotgun (WGS) entry which is preliminary data.</text>
</comment>
<evidence type="ECO:0000313" key="2">
    <source>
        <dbReference type="EMBL" id="GGP16994.1"/>
    </source>
</evidence>
<organism evidence="2 3">
    <name type="scientific">Nonomuraea glycinis</name>
    <dbReference type="NCBI Taxonomy" id="2047744"/>
    <lineage>
        <taxon>Bacteria</taxon>
        <taxon>Bacillati</taxon>
        <taxon>Actinomycetota</taxon>
        <taxon>Actinomycetes</taxon>
        <taxon>Streptosporangiales</taxon>
        <taxon>Streptosporangiaceae</taxon>
        <taxon>Nonomuraea</taxon>
    </lineage>
</organism>
<reference evidence="2" key="2">
    <citation type="submission" date="2020-09" db="EMBL/GenBank/DDBJ databases">
        <authorList>
            <person name="Sun Q."/>
            <person name="Zhou Y."/>
        </authorList>
    </citation>
    <scope>NUCLEOTIDE SEQUENCE</scope>
    <source>
        <strain evidence="2">CGMCC 4.7430</strain>
    </source>
</reference>